<dbReference type="SUPFAM" id="SSF57903">
    <property type="entry name" value="FYVE/PHD zinc finger"/>
    <property type="match status" value="1"/>
</dbReference>
<evidence type="ECO:0000256" key="6">
    <source>
        <dbReference type="SAM" id="MobiDB-lite"/>
    </source>
</evidence>
<evidence type="ECO:0000256" key="2">
    <source>
        <dbReference type="ARBA" id="ARBA00022771"/>
    </source>
</evidence>
<dbReference type="PROSITE" id="PS01359">
    <property type="entry name" value="ZF_PHD_1"/>
    <property type="match status" value="1"/>
</dbReference>
<dbReference type="CDD" id="cd15489">
    <property type="entry name" value="PHD_SF"/>
    <property type="match status" value="1"/>
</dbReference>
<dbReference type="InterPro" id="IPR011011">
    <property type="entry name" value="Znf_FYVE_PHD"/>
</dbReference>
<name>A0A2H1W956_SPOFR</name>
<keyword evidence="5" id="KW-0175">Coiled coil</keyword>
<evidence type="ECO:0000256" key="3">
    <source>
        <dbReference type="ARBA" id="ARBA00022833"/>
    </source>
</evidence>
<dbReference type="GO" id="GO:0008270">
    <property type="term" value="F:zinc ion binding"/>
    <property type="evidence" value="ECO:0007669"/>
    <property type="project" value="UniProtKB-KW"/>
</dbReference>
<dbReference type="InterPro" id="IPR019787">
    <property type="entry name" value="Znf_PHD-finger"/>
</dbReference>
<dbReference type="PROSITE" id="PS50016">
    <property type="entry name" value="ZF_PHD_2"/>
    <property type="match status" value="1"/>
</dbReference>
<dbReference type="Gene3D" id="3.30.40.10">
    <property type="entry name" value="Zinc/RING finger domain, C3HC4 (zinc finger)"/>
    <property type="match status" value="1"/>
</dbReference>
<evidence type="ECO:0000313" key="8">
    <source>
        <dbReference type="EMBL" id="SOQ49629.1"/>
    </source>
</evidence>
<dbReference type="InterPro" id="IPR001965">
    <property type="entry name" value="Znf_PHD"/>
</dbReference>
<proteinExistence type="predicted"/>
<gene>
    <name evidence="8" type="ORF">SFRICE_028235</name>
</gene>
<feature type="compositionally biased region" description="Polar residues" evidence="6">
    <location>
        <begin position="59"/>
        <end position="73"/>
    </location>
</feature>
<dbReference type="InterPro" id="IPR013083">
    <property type="entry name" value="Znf_RING/FYVE/PHD"/>
</dbReference>
<feature type="region of interest" description="Disordered" evidence="6">
    <location>
        <begin position="54"/>
        <end position="73"/>
    </location>
</feature>
<dbReference type="SMART" id="SM00249">
    <property type="entry name" value="PHD"/>
    <property type="match status" value="1"/>
</dbReference>
<keyword evidence="2 4" id="KW-0863">Zinc-finger</keyword>
<keyword evidence="3" id="KW-0862">Zinc</keyword>
<dbReference type="Pfam" id="PF25298">
    <property type="entry name" value="Baculo_FP_2nd"/>
    <property type="match status" value="1"/>
</dbReference>
<dbReference type="Pfam" id="PF00628">
    <property type="entry name" value="PHD"/>
    <property type="match status" value="1"/>
</dbReference>
<dbReference type="InterPro" id="IPR019786">
    <property type="entry name" value="Zinc_finger_PHD-type_CS"/>
</dbReference>
<protein>
    <submittedName>
        <fullName evidence="8">SFRICE_028235</fullName>
    </submittedName>
</protein>
<organism evidence="8">
    <name type="scientific">Spodoptera frugiperda</name>
    <name type="common">Fall armyworm</name>
    <dbReference type="NCBI Taxonomy" id="7108"/>
    <lineage>
        <taxon>Eukaryota</taxon>
        <taxon>Metazoa</taxon>
        <taxon>Ecdysozoa</taxon>
        <taxon>Arthropoda</taxon>
        <taxon>Hexapoda</taxon>
        <taxon>Insecta</taxon>
        <taxon>Pterygota</taxon>
        <taxon>Neoptera</taxon>
        <taxon>Endopterygota</taxon>
        <taxon>Lepidoptera</taxon>
        <taxon>Glossata</taxon>
        <taxon>Ditrysia</taxon>
        <taxon>Noctuoidea</taxon>
        <taxon>Noctuidae</taxon>
        <taxon>Amphipyrinae</taxon>
        <taxon>Spodoptera</taxon>
    </lineage>
</organism>
<sequence length="358" mass="41666">MMRCEACNTDIMNNNCIKCTRCNKQYHTLCINLSDEDLQNEKNSNKWLCPHCRSKQPKGDNSNTPVRPSTPTSMADITFNVTRRKVNQARTEPQQIASLTTESWRQEIRDIIREEIRDALQTTVGALTSTLTANLREINEEMKEFKVSMNFLNSEFEKLKDDNTLYRKEINQMRKENEMLRSELTDTRKKYDQIDQSLRANNVEIQCVPENKTEKLLNVVKQLGRAVNVSINENDIQYCSRIAKMKPDSIRPRSILIKFNTSRLRDNLLAAVGAYNRTHVQDKLNTHDLGFTSNEKSPVFVVENLSPENKNLHAAARIRAKELKYKFIWVRGGRIYMRKNETADKIFIRNLDMLNKLT</sequence>
<evidence type="ECO:0000256" key="1">
    <source>
        <dbReference type="ARBA" id="ARBA00022723"/>
    </source>
</evidence>
<dbReference type="EMBL" id="ODYU01007128">
    <property type="protein sequence ID" value="SOQ49629.1"/>
    <property type="molecule type" value="Genomic_DNA"/>
</dbReference>
<reference evidence="8" key="1">
    <citation type="submission" date="2016-07" db="EMBL/GenBank/DDBJ databases">
        <authorList>
            <person name="Bretaudeau A."/>
        </authorList>
    </citation>
    <scope>NUCLEOTIDE SEQUENCE</scope>
    <source>
        <strain evidence="8">Rice</strain>
        <tissue evidence="8">Whole body</tissue>
    </source>
</reference>
<feature type="coiled-coil region" evidence="5">
    <location>
        <begin position="135"/>
        <end position="190"/>
    </location>
</feature>
<keyword evidence="1" id="KW-0479">Metal-binding</keyword>
<accession>A0A2H1W956</accession>
<evidence type="ECO:0000256" key="4">
    <source>
        <dbReference type="PROSITE-ProRule" id="PRU00146"/>
    </source>
</evidence>
<evidence type="ECO:0000259" key="7">
    <source>
        <dbReference type="PROSITE" id="PS50016"/>
    </source>
</evidence>
<evidence type="ECO:0000256" key="5">
    <source>
        <dbReference type="SAM" id="Coils"/>
    </source>
</evidence>
<dbReference type="InterPro" id="IPR057251">
    <property type="entry name" value="FP_C"/>
</dbReference>
<dbReference type="AlphaFoldDB" id="A0A2H1W956"/>
<feature type="domain" description="PHD-type" evidence="7">
    <location>
        <begin position="1"/>
        <end position="55"/>
    </location>
</feature>